<proteinExistence type="predicted"/>
<dbReference type="RefSeq" id="WP_126195803.1">
    <property type="nucleotide sequence ID" value="NZ_CP085954.1"/>
</dbReference>
<organism evidence="5 6">
    <name type="scientific">Tsukamurella paurometabola</name>
    <name type="common">Corynebacterium paurometabolum</name>
    <dbReference type="NCBI Taxonomy" id="2061"/>
    <lineage>
        <taxon>Bacteria</taxon>
        <taxon>Bacillati</taxon>
        <taxon>Actinomycetota</taxon>
        <taxon>Actinomycetes</taxon>
        <taxon>Mycobacteriales</taxon>
        <taxon>Tsukamurellaceae</taxon>
        <taxon>Tsukamurella</taxon>
    </lineage>
</organism>
<dbReference type="Pfam" id="PF00881">
    <property type="entry name" value="Nitroreductase"/>
    <property type="match status" value="1"/>
</dbReference>
<dbReference type="OrthoDB" id="9798230at2"/>
<evidence type="ECO:0000313" key="6">
    <source>
        <dbReference type="Proteomes" id="UP000271626"/>
    </source>
</evidence>
<accession>A0A3P8JZ98</accession>
<dbReference type="PANTHER" id="PTHR23026">
    <property type="entry name" value="NADPH NITROREDUCTASE"/>
    <property type="match status" value="1"/>
</dbReference>
<feature type="domain" description="Nitroreductase" evidence="4">
    <location>
        <begin position="15"/>
        <end position="203"/>
    </location>
</feature>
<keyword evidence="1" id="KW-0285">Flavoprotein</keyword>
<dbReference type="PANTHER" id="PTHR23026:SF90">
    <property type="entry name" value="IODOTYROSINE DEIODINASE 1"/>
    <property type="match status" value="1"/>
</dbReference>
<evidence type="ECO:0000256" key="2">
    <source>
        <dbReference type="ARBA" id="ARBA00022643"/>
    </source>
</evidence>
<evidence type="ECO:0000256" key="1">
    <source>
        <dbReference type="ARBA" id="ARBA00022630"/>
    </source>
</evidence>
<dbReference type="GO" id="GO:0016491">
    <property type="term" value="F:oxidoreductase activity"/>
    <property type="evidence" value="ECO:0007669"/>
    <property type="project" value="UniProtKB-KW"/>
</dbReference>
<dbReference type="InterPro" id="IPR050627">
    <property type="entry name" value="Nitroreductase/BluB"/>
</dbReference>
<dbReference type="EMBL" id="LR131273">
    <property type="protein sequence ID" value="VDR38599.1"/>
    <property type="molecule type" value="Genomic_DNA"/>
</dbReference>
<keyword evidence="2" id="KW-0288">FMN</keyword>
<dbReference type="InterPro" id="IPR000415">
    <property type="entry name" value="Nitroreductase-like"/>
</dbReference>
<dbReference type="AlphaFoldDB" id="A0A3P8JZ98"/>
<evidence type="ECO:0000313" key="5">
    <source>
        <dbReference type="EMBL" id="VDR38599.1"/>
    </source>
</evidence>
<gene>
    <name evidence="5" type="ORF">NCTC10741_01721</name>
</gene>
<keyword evidence="3" id="KW-0560">Oxidoreductase</keyword>
<dbReference type="SUPFAM" id="SSF55469">
    <property type="entry name" value="FMN-dependent nitroreductase-like"/>
    <property type="match status" value="1"/>
</dbReference>
<protein>
    <submittedName>
        <fullName evidence="5">Nitroreductase family</fullName>
    </submittedName>
</protein>
<dbReference type="Proteomes" id="UP000271626">
    <property type="component" value="Chromosome"/>
</dbReference>
<evidence type="ECO:0000256" key="3">
    <source>
        <dbReference type="ARBA" id="ARBA00023002"/>
    </source>
</evidence>
<sequence>MPRTVEVHPLDDLLDGRWTCRKFLPDKEVPFEIIESLLRAAQRTPSWSNTQPWGMWVTNAAATSRLRAELAAHLADGGDVEPDIEFPVGYPGLYGERRRECGHALYASLGVDRNDHGGRAQQFLRNFSFFDAPHVAVMTSPVELGTYGVLDCGLYLSTFLLAAQARGVAAAPQAAPAAYSPFLHRHFGIDRTRRVIATIGFGYPDLSDPVNHFRTSRAAVTENVVFVSESPQGAAADGGLLDGDRLREVAGPVDVEAQAQGRVVGQ</sequence>
<dbReference type="InterPro" id="IPR029479">
    <property type="entry name" value="Nitroreductase"/>
</dbReference>
<name>A0A3P8JZ98_TSUPA</name>
<evidence type="ECO:0000259" key="4">
    <source>
        <dbReference type="Pfam" id="PF00881"/>
    </source>
</evidence>
<dbReference type="Gene3D" id="3.40.109.10">
    <property type="entry name" value="NADH Oxidase"/>
    <property type="match status" value="1"/>
</dbReference>
<reference evidence="5 6" key="1">
    <citation type="submission" date="2018-12" db="EMBL/GenBank/DDBJ databases">
        <authorList>
            <consortium name="Pathogen Informatics"/>
        </authorList>
    </citation>
    <scope>NUCLEOTIDE SEQUENCE [LARGE SCALE GENOMIC DNA]</scope>
    <source>
        <strain evidence="5 6">NCTC10741</strain>
    </source>
</reference>